<dbReference type="NCBIfam" id="TIGR01179">
    <property type="entry name" value="galE"/>
    <property type="match status" value="1"/>
</dbReference>
<evidence type="ECO:0000256" key="1">
    <source>
        <dbReference type="ARBA" id="ARBA00000083"/>
    </source>
</evidence>
<evidence type="ECO:0000256" key="5">
    <source>
        <dbReference type="ARBA" id="ARBA00013189"/>
    </source>
</evidence>
<dbReference type="PANTHER" id="PTHR43725:SF53">
    <property type="entry name" value="UDP-ARABINOSE 4-EPIMERASE 1"/>
    <property type="match status" value="1"/>
</dbReference>
<dbReference type="InterPro" id="IPR001509">
    <property type="entry name" value="Epimerase_deHydtase"/>
</dbReference>
<dbReference type="CDD" id="cd05247">
    <property type="entry name" value="UDP_G4E_1_SDR_e"/>
    <property type="match status" value="1"/>
</dbReference>
<evidence type="ECO:0000256" key="9">
    <source>
        <dbReference type="ARBA" id="ARBA00023277"/>
    </source>
</evidence>
<comment type="catalytic activity">
    <reaction evidence="1 10">
        <text>UDP-alpha-D-glucose = UDP-alpha-D-galactose</text>
        <dbReference type="Rhea" id="RHEA:22168"/>
        <dbReference type="ChEBI" id="CHEBI:58885"/>
        <dbReference type="ChEBI" id="CHEBI:66914"/>
        <dbReference type="EC" id="5.1.3.2"/>
    </reaction>
</comment>
<comment type="pathway">
    <text evidence="3 10">Carbohydrate metabolism; galactose metabolism.</text>
</comment>
<sequence length="326" mass="35937">MRVLVTGGAGYIGSHTCKELARSGHEPVVYDNLSTGRRELARWGAFVHGDILDTQRLRTAMRRERVEAVIHFAAKAYVGESVINPEKYFRNNVGGTQSLLDAMRGEDVRDIVVSGTCAVYGTPERMPIDESTPASPINPYGESKLFMERMLAAYGRAYGTHFTSLRYFNAAGCDADGETGEWHDPETHLIPRVLMAAAGRIEALEIFGDDYPTPDGTCIRDYVHVRDLAKAHIAAVERLQKGGGNSILNLGAGRGFSVREIVRAAEEVTGRPVPHVFRPRREGDPAELVADSGLAGEVLGWRAHHSSIEEILRTAWAWEQRRGRIS</sequence>
<dbReference type="InterPro" id="IPR005886">
    <property type="entry name" value="UDP_G4E"/>
</dbReference>
<evidence type="ECO:0000313" key="13">
    <source>
        <dbReference type="Proteomes" id="UP000063964"/>
    </source>
</evidence>
<dbReference type="STRING" id="888061.AXF15_00560"/>
<dbReference type="InterPro" id="IPR036291">
    <property type="entry name" value="NAD(P)-bd_dom_sf"/>
</dbReference>
<comment type="cofactor">
    <cofactor evidence="2 10">
        <name>NAD(+)</name>
        <dbReference type="ChEBI" id="CHEBI:57540"/>
    </cofactor>
</comment>
<dbReference type="Pfam" id="PF01370">
    <property type="entry name" value="Epimerase"/>
    <property type="match status" value="1"/>
</dbReference>
<evidence type="ECO:0000259" key="11">
    <source>
        <dbReference type="Pfam" id="PF01370"/>
    </source>
</evidence>
<accession>A0A0X8JN00</accession>
<reference evidence="13" key="1">
    <citation type="submission" date="2016-02" db="EMBL/GenBank/DDBJ databases">
        <authorList>
            <person name="Holder M.E."/>
            <person name="Ajami N.J."/>
            <person name="Petrosino J.F."/>
        </authorList>
    </citation>
    <scope>NUCLEOTIDE SEQUENCE [LARGE SCALE GENOMIC DNA]</scope>
    <source>
        <strain evidence="13">DSM 12838</strain>
    </source>
</reference>
<keyword evidence="7 10" id="KW-0520">NAD</keyword>
<dbReference type="KEGG" id="doa:AXF15_00560"/>
<organism evidence="12 13">
    <name type="scientific">Desulfomicrobium orale DSM 12838</name>
    <dbReference type="NCBI Taxonomy" id="888061"/>
    <lineage>
        <taxon>Bacteria</taxon>
        <taxon>Pseudomonadati</taxon>
        <taxon>Thermodesulfobacteriota</taxon>
        <taxon>Desulfovibrionia</taxon>
        <taxon>Desulfovibrionales</taxon>
        <taxon>Desulfomicrobiaceae</taxon>
        <taxon>Desulfomicrobium</taxon>
    </lineage>
</organism>
<dbReference type="AlphaFoldDB" id="A0A0X8JN00"/>
<dbReference type="GO" id="GO:0003978">
    <property type="term" value="F:UDP-glucose 4-epimerase activity"/>
    <property type="evidence" value="ECO:0007669"/>
    <property type="project" value="UniProtKB-UniRule"/>
</dbReference>
<proteinExistence type="inferred from homology"/>
<evidence type="ECO:0000256" key="10">
    <source>
        <dbReference type="RuleBase" id="RU366046"/>
    </source>
</evidence>
<evidence type="ECO:0000256" key="8">
    <source>
        <dbReference type="ARBA" id="ARBA00023235"/>
    </source>
</evidence>
<dbReference type="PANTHER" id="PTHR43725">
    <property type="entry name" value="UDP-GLUCOSE 4-EPIMERASE"/>
    <property type="match status" value="1"/>
</dbReference>
<gene>
    <name evidence="12" type="ORF">AXF15_00560</name>
</gene>
<protein>
    <recommendedName>
        <fullName evidence="6 10">UDP-glucose 4-epimerase</fullName>
        <ecNumber evidence="5 10">5.1.3.2</ecNumber>
    </recommendedName>
</protein>
<feature type="domain" description="NAD-dependent epimerase/dehydratase" evidence="11">
    <location>
        <begin position="3"/>
        <end position="251"/>
    </location>
</feature>
<dbReference type="EMBL" id="CP014230">
    <property type="protein sequence ID" value="AMD91754.1"/>
    <property type="molecule type" value="Genomic_DNA"/>
</dbReference>
<name>A0A0X8JN00_9BACT</name>
<evidence type="ECO:0000256" key="2">
    <source>
        <dbReference type="ARBA" id="ARBA00001911"/>
    </source>
</evidence>
<dbReference type="OrthoDB" id="9801785at2"/>
<keyword evidence="9 10" id="KW-0119">Carbohydrate metabolism</keyword>
<dbReference type="RefSeq" id="WP_066601804.1">
    <property type="nucleotide sequence ID" value="NZ_CP014230.1"/>
</dbReference>
<dbReference type="EC" id="5.1.3.2" evidence="5 10"/>
<keyword evidence="13" id="KW-1185">Reference proteome</keyword>
<comment type="subunit">
    <text evidence="10">Homodimer.</text>
</comment>
<dbReference type="GO" id="GO:0033499">
    <property type="term" value="P:galactose catabolic process via UDP-galactose, Leloir pathway"/>
    <property type="evidence" value="ECO:0007669"/>
    <property type="project" value="TreeGrafter"/>
</dbReference>
<evidence type="ECO:0000256" key="7">
    <source>
        <dbReference type="ARBA" id="ARBA00023027"/>
    </source>
</evidence>
<comment type="similarity">
    <text evidence="4 10">Belongs to the NAD(P)-dependent epimerase/dehydratase family.</text>
</comment>
<keyword evidence="8 10" id="KW-0413">Isomerase</keyword>
<dbReference type="SUPFAM" id="SSF51735">
    <property type="entry name" value="NAD(P)-binding Rossmann-fold domains"/>
    <property type="match status" value="1"/>
</dbReference>
<dbReference type="Gene3D" id="3.90.25.10">
    <property type="entry name" value="UDP-galactose 4-epimerase, domain 1"/>
    <property type="match status" value="1"/>
</dbReference>
<evidence type="ECO:0000256" key="4">
    <source>
        <dbReference type="ARBA" id="ARBA00007637"/>
    </source>
</evidence>
<dbReference type="Gene3D" id="3.40.50.720">
    <property type="entry name" value="NAD(P)-binding Rossmann-like Domain"/>
    <property type="match status" value="1"/>
</dbReference>
<dbReference type="Proteomes" id="UP000063964">
    <property type="component" value="Chromosome"/>
</dbReference>
<dbReference type="UniPathway" id="UPA00214"/>
<evidence type="ECO:0000256" key="6">
    <source>
        <dbReference type="ARBA" id="ARBA00018569"/>
    </source>
</evidence>
<evidence type="ECO:0000256" key="3">
    <source>
        <dbReference type="ARBA" id="ARBA00004947"/>
    </source>
</evidence>
<evidence type="ECO:0000313" key="12">
    <source>
        <dbReference type="EMBL" id="AMD91754.1"/>
    </source>
</evidence>